<evidence type="ECO:0000313" key="2">
    <source>
        <dbReference type="Proteomes" id="UP001055811"/>
    </source>
</evidence>
<reference evidence="1 2" key="2">
    <citation type="journal article" date="2022" name="Mol. Ecol. Resour.">
        <title>The genomes of chicory, endive, great burdock and yacon provide insights into Asteraceae paleo-polyploidization history and plant inulin production.</title>
        <authorList>
            <person name="Fan W."/>
            <person name="Wang S."/>
            <person name="Wang H."/>
            <person name="Wang A."/>
            <person name="Jiang F."/>
            <person name="Liu H."/>
            <person name="Zhao H."/>
            <person name="Xu D."/>
            <person name="Zhang Y."/>
        </authorList>
    </citation>
    <scope>NUCLEOTIDE SEQUENCE [LARGE SCALE GENOMIC DNA]</scope>
    <source>
        <strain evidence="2">cv. Punajuju</strain>
        <tissue evidence="1">Leaves</tissue>
    </source>
</reference>
<organism evidence="1 2">
    <name type="scientific">Cichorium intybus</name>
    <name type="common">Chicory</name>
    <dbReference type="NCBI Taxonomy" id="13427"/>
    <lineage>
        <taxon>Eukaryota</taxon>
        <taxon>Viridiplantae</taxon>
        <taxon>Streptophyta</taxon>
        <taxon>Embryophyta</taxon>
        <taxon>Tracheophyta</taxon>
        <taxon>Spermatophyta</taxon>
        <taxon>Magnoliopsida</taxon>
        <taxon>eudicotyledons</taxon>
        <taxon>Gunneridae</taxon>
        <taxon>Pentapetalae</taxon>
        <taxon>asterids</taxon>
        <taxon>campanulids</taxon>
        <taxon>Asterales</taxon>
        <taxon>Asteraceae</taxon>
        <taxon>Cichorioideae</taxon>
        <taxon>Cichorieae</taxon>
        <taxon>Cichoriinae</taxon>
        <taxon>Cichorium</taxon>
    </lineage>
</organism>
<dbReference type="Proteomes" id="UP001055811">
    <property type="component" value="Linkage Group LG05"/>
</dbReference>
<dbReference type="EMBL" id="CM042013">
    <property type="protein sequence ID" value="KAI3740736.1"/>
    <property type="molecule type" value="Genomic_DNA"/>
</dbReference>
<keyword evidence="2" id="KW-1185">Reference proteome</keyword>
<name>A0ACB9D2N7_CICIN</name>
<protein>
    <submittedName>
        <fullName evidence="1">Uncharacterized protein</fullName>
    </submittedName>
</protein>
<proteinExistence type="predicted"/>
<comment type="caution">
    <text evidence="1">The sequence shown here is derived from an EMBL/GenBank/DDBJ whole genome shotgun (WGS) entry which is preliminary data.</text>
</comment>
<gene>
    <name evidence="1" type="ORF">L2E82_31208</name>
</gene>
<accession>A0ACB9D2N7</accession>
<reference evidence="2" key="1">
    <citation type="journal article" date="2022" name="Mol. Ecol. Resour.">
        <title>The genomes of chicory, endive, great burdock and yacon provide insights into Asteraceae palaeo-polyploidization history and plant inulin production.</title>
        <authorList>
            <person name="Fan W."/>
            <person name="Wang S."/>
            <person name="Wang H."/>
            <person name="Wang A."/>
            <person name="Jiang F."/>
            <person name="Liu H."/>
            <person name="Zhao H."/>
            <person name="Xu D."/>
            <person name="Zhang Y."/>
        </authorList>
    </citation>
    <scope>NUCLEOTIDE SEQUENCE [LARGE SCALE GENOMIC DNA]</scope>
    <source>
        <strain evidence="2">cv. Punajuju</strain>
    </source>
</reference>
<sequence>MEWRLVAKEDLPDREGSLYETPKMPKKICRKRIYNFDQKELLVLPMKICPRNDEKRVVLEIEKQRFRFNETLYWFPNVRNTTETLCKKDGHKTETPPTLSTLGSYKFINHNRKELTGNEKDPNLIVECDRVLSFGKGIRQESYKRGELRLSDHRPVSASVDTTEMALKHSKKTHESMTELGQKDQ</sequence>
<evidence type="ECO:0000313" key="1">
    <source>
        <dbReference type="EMBL" id="KAI3740736.1"/>
    </source>
</evidence>